<dbReference type="Proteomes" id="UP000305267">
    <property type="component" value="Unassembled WGS sequence"/>
</dbReference>
<proteinExistence type="predicted"/>
<sequence length="87" mass="9840">MNTETDIETVSLVDLHLEAIRAAVKKPSPPTFKAGDIVRLKTWSPNMTVTGLNKDRTVVFTKWYDTTLHTFCTESFEIETIVLAQVK</sequence>
<keyword evidence="2" id="KW-1185">Reference proteome</keyword>
<dbReference type="OrthoDB" id="1264301at2"/>
<reference evidence="1 2" key="1">
    <citation type="submission" date="2019-06" db="EMBL/GenBank/DDBJ databases">
        <title>Genome of Methylobacterium sp. 17Sr1-39.</title>
        <authorList>
            <person name="Seo T."/>
        </authorList>
    </citation>
    <scope>NUCLEOTIDE SEQUENCE [LARGE SCALE GENOMIC DNA]</scope>
    <source>
        <strain evidence="1 2">17Sr1-39</strain>
    </source>
</reference>
<name>A0A5C4LE79_9HYPH</name>
<dbReference type="AlphaFoldDB" id="A0A5C4LE79"/>
<accession>A0A5C4LE79</accession>
<organism evidence="1 2">
    <name type="scientific">Methylobacterium terricola</name>
    <dbReference type="NCBI Taxonomy" id="2583531"/>
    <lineage>
        <taxon>Bacteria</taxon>
        <taxon>Pseudomonadati</taxon>
        <taxon>Pseudomonadota</taxon>
        <taxon>Alphaproteobacteria</taxon>
        <taxon>Hyphomicrobiales</taxon>
        <taxon>Methylobacteriaceae</taxon>
        <taxon>Methylobacterium</taxon>
    </lineage>
</organism>
<dbReference type="EMBL" id="VDDA01000011">
    <property type="protein sequence ID" value="TNC10856.1"/>
    <property type="molecule type" value="Genomic_DNA"/>
</dbReference>
<comment type="caution">
    <text evidence="1">The sequence shown here is derived from an EMBL/GenBank/DDBJ whole genome shotgun (WGS) entry which is preliminary data.</text>
</comment>
<evidence type="ECO:0000313" key="1">
    <source>
        <dbReference type="EMBL" id="TNC10856.1"/>
    </source>
</evidence>
<gene>
    <name evidence="1" type="ORF">FF100_22150</name>
</gene>
<dbReference type="RefSeq" id="WP_139037930.1">
    <property type="nucleotide sequence ID" value="NZ_VDDA01000011.1"/>
</dbReference>
<evidence type="ECO:0000313" key="2">
    <source>
        <dbReference type="Proteomes" id="UP000305267"/>
    </source>
</evidence>
<protein>
    <submittedName>
        <fullName evidence="1">DUF2158 domain-containing protein</fullName>
    </submittedName>
</protein>